<feature type="region of interest" description="Disordered" evidence="6">
    <location>
        <begin position="926"/>
        <end position="952"/>
    </location>
</feature>
<feature type="compositionally biased region" description="Basic and acidic residues" evidence="6">
    <location>
        <begin position="85"/>
        <end position="97"/>
    </location>
</feature>
<feature type="compositionally biased region" description="Basic and acidic residues" evidence="6">
    <location>
        <begin position="937"/>
        <end position="952"/>
    </location>
</feature>
<feature type="compositionally biased region" description="Basic and acidic residues" evidence="6">
    <location>
        <begin position="555"/>
        <end position="565"/>
    </location>
</feature>
<feature type="region of interest" description="Disordered" evidence="6">
    <location>
        <begin position="484"/>
        <end position="695"/>
    </location>
</feature>
<keyword evidence="2" id="KW-0547">Nucleotide-binding</keyword>
<feature type="region of interest" description="Disordered" evidence="6">
    <location>
        <begin position="446"/>
        <end position="472"/>
    </location>
</feature>
<dbReference type="GO" id="GO:0005524">
    <property type="term" value="F:ATP binding"/>
    <property type="evidence" value="ECO:0007669"/>
    <property type="project" value="UniProtKB-KW"/>
</dbReference>
<feature type="compositionally biased region" description="Acidic residues" evidence="6">
    <location>
        <begin position="575"/>
        <end position="584"/>
    </location>
</feature>
<keyword evidence="8" id="KW-1185">Reference proteome</keyword>
<keyword evidence="4" id="KW-0067">ATP-binding</keyword>
<feature type="compositionally biased region" description="Acidic residues" evidence="6">
    <location>
        <begin position="647"/>
        <end position="658"/>
    </location>
</feature>
<name>A0A5K0U7M5_9VIRU</name>
<evidence type="ECO:0000256" key="1">
    <source>
        <dbReference type="ARBA" id="ARBA00007025"/>
    </source>
</evidence>
<feature type="region of interest" description="Disordered" evidence="6">
    <location>
        <begin position="82"/>
        <end position="125"/>
    </location>
</feature>
<keyword evidence="5" id="KW-0238">DNA-binding</keyword>
<evidence type="ECO:0000256" key="3">
    <source>
        <dbReference type="ARBA" id="ARBA00022806"/>
    </source>
</evidence>
<feature type="compositionally biased region" description="Basic residues" evidence="6">
    <location>
        <begin position="543"/>
        <end position="554"/>
    </location>
</feature>
<evidence type="ECO:0000256" key="6">
    <source>
        <dbReference type="SAM" id="MobiDB-lite"/>
    </source>
</evidence>
<comment type="similarity">
    <text evidence="1">Belongs to the SNF2/RAD54 helicase family.</text>
</comment>
<dbReference type="PANTHER" id="PTHR45797:SF1">
    <property type="entry name" value="HELICASE ARIP4"/>
    <property type="match status" value="1"/>
</dbReference>
<dbReference type="GO" id="GO:0004386">
    <property type="term" value="F:helicase activity"/>
    <property type="evidence" value="ECO:0007669"/>
    <property type="project" value="UniProtKB-KW"/>
</dbReference>
<keyword evidence="3" id="KW-0378">Hydrolase</keyword>
<dbReference type="EMBL" id="UPSH01000001">
    <property type="protein sequence ID" value="VBB17978.1"/>
    <property type="molecule type" value="Genomic_DNA"/>
</dbReference>
<feature type="compositionally biased region" description="Basic and acidic residues" evidence="6">
    <location>
        <begin position="666"/>
        <end position="677"/>
    </location>
</feature>
<evidence type="ECO:0000256" key="5">
    <source>
        <dbReference type="ARBA" id="ARBA00023125"/>
    </source>
</evidence>
<keyword evidence="3" id="KW-0347">Helicase</keyword>
<feature type="compositionally biased region" description="Acidic residues" evidence="6">
    <location>
        <begin position="524"/>
        <end position="538"/>
    </location>
</feature>
<evidence type="ECO:0000256" key="4">
    <source>
        <dbReference type="ARBA" id="ARBA00022840"/>
    </source>
</evidence>
<evidence type="ECO:0000313" key="8">
    <source>
        <dbReference type="Proteomes" id="UP000594342"/>
    </source>
</evidence>
<feature type="compositionally biased region" description="Basic and acidic residues" evidence="6">
    <location>
        <begin position="585"/>
        <end position="602"/>
    </location>
</feature>
<gene>
    <name evidence="7" type="ORF">YASMINEVIRUS_441</name>
</gene>
<dbReference type="GO" id="GO:0003677">
    <property type="term" value="F:DNA binding"/>
    <property type="evidence" value="ECO:0007669"/>
    <property type="project" value="UniProtKB-KW"/>
</dbReference>
<organism evidence="7 8">
    <name type="scientific">Yasminevirus sp. GU-2018</name>
    <dbReference type="NCBI Taxonomy" id="2420051"/>
    <lineage>
        <taxon>Viruses</taxon>
        <taxon>Varidnaviria</taxon>
        <taxon>Bamfordvirae</taxon>
        <taxon>Nucleocytoviricota</taxon>
        <taxon>Megaviricetes</taxon>
        <taxon>Imitervirales</taxon>
        <taxon>Mimiviridae</taxon>
        <taxon>Klosneuvirinae</taxon>
        <taxon>Yasminevirus</taxon>
        <taxon>Yasminevirus saudimassiliense</taxon>
    </lineage>
</organism>
<dbReference type="GO" id="GO:0016887">
    <property type="term" value="F:ATP hydrolysis activity"/>
    <property type="evidence" value="ECO:0007669"/>
    <property type="project" value="InterPro"/>
</dbReference>
<feature type="compositionally biased region" description="Basic and acidic residues" evidence="6">
    <location>
        <begin position="616"/>
        <end position="635"/>
    </location>
</feature>
<dbReference type="Proteomes" id="UP000594342">
    <property type="component" value="Unassembled WGS sequence"/>
</dbReference>
<dbReference type="InterPro" id="IPR044574">
    <property type="entry name" value="ARIP4-like"/>
</dbReference>
<feature type="compositionally biased region" description="Acidic residues" evidence="6">
    <location>
        <begin position="453"/>
        <end position="467"/>
    </location>
</feature>
<sequence>MSIKDIFFGEKNVKLLTRVLGEKLDIDDTREAREACRNFLLSQMKLVFEKNKEKIMQADPKKILPKLNEKSLNEVLKIYAMHRGGGGDDREERDSGRGGKSGSRGGREDPRRKKQSGPQGMYSGVGDAGYAPLANGEGTFYTATGEIGNKMFFGNQPDMMTGGGNMYGKKGSANKDELDRLVMMRRAEYEGGEDYEGEMGGMGPMGGMDGMMNPYSGYGYMPMNKKQRRPPEINFCVDGGDTRGIANGSVGTDDMGGGFNPMMMNPGMMNPGMMNPGMNPNMNRNGMMNPGMNPGGMGGMNQGMMNPGMMNPAMMNPGMNPMMGGNGGSGKRKGDNGDVEARLAQMEAERNGTFDNGGYNPMFNQNMMNNGMGNGMNPMMNNGMGGMGYNNMMSGQYNQNFQMGGRGGSSELEELVKDKKRELANKLGLDPEMLMGLKHEQLESLLKGGKSDESDDSDSDASDDSDDDNKGLTMKEILLKKLMNKKKMIESNHKKLGKNVKSTLSEMEKKKKEQQKKKRRSGDSDEQSDETESDDESEDRSKNNKGGKHNKKAEKKPEKKSEKKSDKKRSRNSETESDESDDSNDSDKSEEERQPPKKKSDVFEPVDSKSASKSTSKQDPKKTDSKPNSKTDSKINTKATSKNRSESDDDTDDSDSSEDTNTKSSSDVKVKKRDSNDRQLSVTKSVSADTDKNASKKRITIKSDDWTEPQFFNNYKVDLDVPLNGLIKIAGVTSSEFPLLKPDVDESHNTFCIIYKKEALPIELEPRDDYTLTGIIRETNEALEGEEIPIKMRVDKKGYVTVESTKNEKFDIDLTENSIGPYLGFQEQKYSGKTKYTSECPHMFVEQSYYMFIREISPEKAVCEITPEGKVIQLIKDISTNSDVKIRSSSSKPIKSFTIQYRNADSASSPLTEFYEEPHEITFEFLQSGDTATSKGDQSKSDRTADKSTKRR</sequence>
<evidence type="ECO:0000313" key="7">
    <source>
        <dbReference type="EMBL" id="VBB17978.1"/>
    </source>
</evidence>
<dbReference type="PANTHER" id="PTHR45797">
    <property type="entry name" value="RAD54-LIKE"/>
    <property type="match status" value="1"/>
</dbReference>
<accession>A0A5K0U7M5</accession>
<feature type="compositionally biased region" description="Polar residues" evidence="6">
    <location>
        <begin position="679"/>
        <end position="688"/>
    </location>
</feature>
<reference evidence="7 8" key="1">
    <citation type="submission" date="2018-10" db="EMBL/GenBank/DDBJ databases">
        <authorList>
            <consortium name="IHU Genomes"/>
        </authorList>
    </citation>
    <scope>NUCLEOTIDE SEQUENCE [LARGE SCALE GENOMIC DNA]</scope>
    <source>
        <strain evidence="7 8">A1</strain>
    </source>
</reference>
<proteinExistence type="inferred from homology"/>
<evidence type="ECO:0000256" key="2">
    <source>
        <dbReference type="ARBA" id="ARBA00022741"/>
    </source>
</evidence>
<protein>
    <submittedName>
        <fullName evidence="7">Uncharacterized protein</fullName>
    </submittedName>
</protein>
<comment type="caution">
    <text evidence="7">The sequence shown here is derived from an EMBL/GenBank/DDBJ whole genome shotgun (WGS) entry which is preliminary data.</text>
</comment>